<dbReference type="SUPFAM" id="SSF53474">
    <property type="entry name" value="alpha/beta-Hydrolases"/>
    <property type="match status" value="1"/>
</dbReference>
<gene>
    <name evidence="1" type="ORF">Pyn_31153</name>
</gene>
<dbReference type="Proteomes" id="UP000250321">
    <property type="component" value="Unassembled WGS sequence"/>
</dbReference>
<dbReference type="EMBL" id="PJQY01002491">
    <property type="protein sequence ID" value="PQP93098.1"/>
    <property type="molecule type" value="Genomic_DNA"/>
</dbReference>
<dbReference type="PANTHER" id="PTHR47914">
    <property type="entry name" value="ALPHA/BETA-HYDROLASES SUPERFAMILY PROTEIN"/>
    <property type="match status" value="1"/>
</dbReference>
<evidence type="ECO:0000313" key="2">
    <source>
        <dbReference type="Proteomes" id="UP000250321"/>
    </source>
</evidence>
<keyword evidence="2" id="KW-1185">Reference proteome</keyword>
<protein>
    <recommendedName>
        <fullName evidence="3">AB hydrolase-1 domain-containing protein</fullName>
    </recommendedName>
</protein>
<name>A0A314XM00_PRUYE</name>
<dbReference type="OrthoDB" id="2012836at2759"/>
<dbReference type="GO" id="GO:0009507">
    <property type="term" value="C:chloroplast"/>
    <property type="evidence" value="ECO:0007669"/>
    <property type="project" value="TreeGrafter"/>
</dbReference>
<sequence length="352" mass="38932">MALSAAFYTSSQPSRALLCRTRRPNFSQTACFQKTLTIRASTTLDYSKLTVGDKSSAPSKSNSWQWKFKENSIKIYYEEHEKEKEGPSKNILMIPTISDVSTVEEWRSVASNLVQQDGPKMDYTADVMEKFLVDFINAPDGPISGSENDFVVFGGGHAATLTIRAVKRGAVKPKAIAAIAPTWAGPLPIVFGRDSSMETRYGLLRGTLRAPAVGWMMYNMLVSNEKSIESQYKSHVYSNPDNVTPGIIESRYALTKQKGARYVPAAFLTGLLDPVQTREEFVGLFAEMGSQNIPVIVLSTEGSPKRSKAEMEALREAEGVSKFVEVPGALLPQEEYPAMVAEELYKFLQENL</sequence>
<evidence type="ECO:0008006" key="3">
    <source>
        <dbReference type="Google" id="ProtNLM"/>
    </source>
</evidence>
<proteinExistence type="predicted"/>
<accession>A0A314XM00</accession>
<dbReference type="AlphaFoldDB" id="A0A314XM00"/>
<dbReference type="InterPro" id="IPR029058">
    <property type="entry name" value="AB_hydrolase_fold"/>
</dbReference>
<organism evidence="1 2">
    <name type="scientific">Prunus yedoensis var. nudiflora</name>
    <dbReference type="NCBI Taxonomy" id="2094558"/>
    <lineage>
        <taxon>Eukaryota</taxon>
        <taxon>Viridiplantae</taxon>
        <taxon>Streptophyta</taxon>
        <taxon>Embryophyta</taxon>
        <taxon>Tracheophyta</taxon>
        <taxon>Spermatophyta</taxon>
        <taxon>Magnoliopsida</taxon>
        <taxon>eudicotyledons</taxon>
        <taxon>Gunneridae</taxon>
        <taxon>Pentapetalae</taxon>
        <taxon>rosids</taxon>
        <taxon>fabids</taxon>
        <taxon>Rosales</taxon>
        <taxon>Rosaceae</taxon>
        <taxon>Amygdaloideae</taxon>
        <taxon>Amygdaleae</taxon>
        <taxon>Prunus</taxon>
    </lineage>
</organism>
<dbReference type="Gene3D" id="3.40.50.1820">
    <property type="entry name" value="alpha/beta hydrolase"/>
    <property type="match status" value="1"/>
</dbReference>
<dbReference type="PANTHER" id="PTHR47914:SF1">
    <property type="entry name" value="ALPHA_BETA-HYDROLASES SUPERFAMILY PROTEIN"/>
    <property type="match status" value="1"/>
</dbReference>
<comment type="caution">
    <text evidence="1">The sequence shown here is derived from an EMBL/GenBank/DDBJ whole genome shotgun (WGS) entry which is preliminary data.</text>
</comment>
<evidence type="ECO:0000313" key="1">
    <source>
        <dbReference type="EMBL" id="PQP93098.1"/>
    </source>
</evidence>
<reference evidence="1 2" key="1">
    <citation type="submission" date="2018-02" db="EMBL/GenBank/DDBJ databases">
        <title>Draft genome of wild Prunus yedoensis var. nudiflora.</title>
        <authorList>
            <person name="Baek S."/>
            <person name="Kim J.-H."/>
            <person name="Choi K."/>
            <person name="Kim G.-B."/>
            <person name="Cho A."/>
            <person name="Jang H."/>
            <person name="Shin C.-H."/>
            <person name="Yu H.-J."/>
            <person name="Mun J.-H."/>
        </authorList>
    </citation>
    <scope>NUCLEOTIDE SEQUENCE [LARGE SCALE GENOMIC DNA]</scope>
    <source>
        <strain evidence="2">cv. Jeju island</strain>
        <tissue evidence="1">Leaf</tissue>
    </source>
</reference>